<dbReference type="RefSeq" id="WP_307397314.1">
    <property type="nucleotide sequence ID" value="NZ_BAAADK010000017.1"/>
</dbReference>
<evidence type="ECO:0000313" key="3">
    <source>
        <dbReference type="Proteomes" id="UP001235840"/>
    </source>
</evidence>
<reference evidence="2 3" key="1">
    <citation type="submission" date="2023-07" db="EMBL/GenBank/DDBJ databases">
        <title>Genomic Encyclopedia of Type Strains, Phase IV (KMG-IV): sequencing the most valuable type-strain genomes for metagenomic binning, comparative biology and taxonomic classification.</title>
        <authorList>
            <person name="Goeker M."/>
        </authorList>
    </citation>
    <scope>NUCLEOTIDE SEQUENCE [LARGE SCALE GENOMIC DNA]</scope>
    <source>
        <strain evidence="2 3">DSM 12751</strain>
    </source>
</reference>
<keyword evidence="3" id="KW-1185">Reference proteome</keyword>
<dbReference type="InterPro" id="IPR007607">
    <property type="entry name" value="BacA/B"/>
</dbReference>
<evidence type="ECO:0000256" key="1">
    <source>
        <dbReference type="ARBA" id="ARBA00044755"/>
    </source>
</evidence>
<dbReference type="PANTHER" id="PTHR35024:SF4">
    <property type="entry name" value="POLYMER-FORMING CYTOSKELETAL PROTEIN"/>
    <property type="match status" value="1"/>
</dbReference>
<sequence length="237" mass="25422">MTTTKNKLSIQGIGSASGGEFDKVHVNGKGTIDGDVDCQEFDLNGAGTVHGDIKSEAFRVNGSASIDGKVEVEDGRLDGATKLQHELIFKSFEVNGSITVGGFVQGEKMNVKGRLKAGGNCEVDDFKLEGAFKINGLLSADHVDAVLYGQSNAREIGGQKIVVKRQRKVLSIFQAFFKTNLKVELIEGDDIELENTEADKVCGKNVVIGENCNIGIVEYSGTISKHKNSVVQESKKV</sequence>
<protein>
    <submittedName>
        <fullName evidence="2">Cytoskeletal protein CcmA (Bactofilin family)</fullName>
    </submittedName>
</protein>
<evidence type="ECO:0000313" key="2">
    <source>
        <dbReference type="EMBL" id="MDQ0167960.1"/>
    </source>
</evidence>
<dbReference type="PANTHER" id="PTHR35024">
    <property type="entry name" value="HYPOTHETICAL CYTOSOLIC PROTEIN"/>
    <property type="match status" value="1"/>
</dbReference>
<name>A0ABT9W494_9BACI</name>
<dbReference type="EMBL" id="JAUSTY010000022">
    <property type="protein sequence ID" value="MDQ0167960.1"/>
    <property type="molecule type" value="Genomic_DNA"/>
</dbReference>
<comment type="caution">
    <text evidence="2">The sequence shown here is derived from an EMBL/GenBank/DDBJ whole genome shotgun (WGS) entry which is preliminary data.</text>
</comment>
<organism evidence="2 3">
    <name type="scientific">Caldalkalibacillus horti</name>
    <dbReference type="NCBI Taxonomy" id="77523"/>
    <lineage>
        <taxon>Bacteria</taxon>
        <taxon>Bacillati</taxon>
        <taxon>Bacillota</taxon>
        <taxon>Bacilli</taxon>
        <taxon>Bacillales</taxon>
        <taxon>Bacillaceae</taxon>
        <taxon>Caldalkalibacillus</taxon>
    </lineage>
</organism>
<comment type="similarity">
    <text evidence="1">Belongs to the bactofilin family.</text>
</comment>
<dbReference type="Proteomes" id="UP001235840">
    <property type="component" value="Unassembled WGS sequence"/>
</dbReference>
<proteinExistence type="inferred from homology"/>
<gene>
    <name evidence="2" type="ORF">J2S11_003890</name>
</gene>
<accession>A0ABT9W494</accession>